<keyword evidence="1" id="KW-0812">Transmembrane</keyword>
<dbReference type="RefSeq" id="WP_136574397.1">
    <property type="nucleotide sequence ID" value="NZ_STFG01000019.1"/>
</dbReference>
<gene>
    <name evidence="2" type="ORF">E9531_14010</name>
</gene>
<dbReference type="AlphaFoldDB" id="A0A4S8EXR6"/>
<name>A0A4S8EXR6_9BURK</name>
<dbReference type="EMBL" id="STFG01000019">
    <property type="protein sequence ID" value="THT98684.1"/>
    <property type="molecule type" value="Genomic_DNA"/>
</dbReference>
<organism evidence="2 3">
    <name type="scientific">Lampropedia puyangensis</name>
    <dbReference type="NCBI Taxonomy" id="1330072"/>
    <lineage>
        <taxon>Bacteria</taxon>
        <taxon>Pseudomonadati</taxon>
        <taxon>Pseudomonadota</taxon>
        <taxon>Betaproteobacteria</taxon>
        <taxon>Burkholderiales</taxon>
        <taxon>Comamonadaceae</taxon>
        <taxon>Lampropedia</taxon>
    </lineage>
</organism>
<comment type="caution">
    <text evidence="2">The sequence shown here is derived from an EMBL/GenBank/DDBJ whole genome shotgun (WGS) entry which is preliminary data.</text>
</comment>
<evidence type="ECO:0000313" key="3">
    <source>
        <dbReference type="Proteomes" id="UP000308917"/>
    </source>
</evidence>
<reference evidence="2 3" key="1">
    <citation type="journal article" date="2015" name="Antonie Van Leeuwenhoek">
        <title>Lampropedia puyangensis sp. nov., isolated from symptomatic bark of Populus ? euramericana canker and emended description of Lampropedia hyalina (Ehrenberg 1832) Lee et al. 2004.</title>
        <authorList>
            <person name="Li Y."/>
            <person name="Wang T."/>
            <person name="Piao C.G."/>
            <person name="Wang L.F."/>
            <person name="Tian G.Z."/>
            <person name="Zhu T.H."/>
            <person name="Guo M.W."/>
        </authorList>
    </citation>
    <scope>NUCLEOTIDE SEQUENCE [LARGE SCALE GENOMIC DNA]</scope>
    <source>
        <strain evidence="2 3">2-bin</strain>
    </source>
</reference>
<protein>
    <recommendedName>
        <fullName evidence="4">Pilus assembly protein PilX</fullName>
    </recommendedName>
</protein>
<keyword evidence="1" id="KW-1133">Transmembrane helix</keyword>
<evidence type="ECO:0008006" key="4">
    <source>
        <dbReference type="Google" id="ProtNLM"/>
    </source>
</evidence>
<keyword evidence="1" id="KW-0472">Membrane</keyword>
<proteinExistence type="predicted"/>
<keyword evidence="3" id="KW-1185">Reference proteome</keyword>
<dbReference type="Proteomes" id="UP000308917">
    <property type="component" value="Unassembled WGS sequence"/>
</dbReference>
<evidence type="ECO:0000313" key="2">
    <source>
        <dbReference type="EMBL" id="THT98684.1"/>
    </source>
</evidence>
<evidence type="ECO:0000256" key="1">
    <source>
        <dbReference type="SAM" id="Phobius"/>
    </source>
</evidence>
<accession>A0A4S8EXR6</accession>
<sequence length="259" mass="27295">MKQSGVTLIGLLVGMVISLIVVLGMVMLYRTSIAIALDATQSAQRDGQLASGLLAANISAQGAGFELVSPQYGQDLVVLGLPNGTVEWGGDWSQWSLVASDGSTGTVVHGAAVVWRSKDLSGQEICEALVPNPNLNGVRNGGGLAHYRSPADSACASASNWTSISWGEPRLLIDKARIDMQLRFTPCKPFGIEKGDGGAQLTLFALNSNQVAKYYDQRTKEIGPQDTESLSPQAIASTLVNGKAQEVTRSSVCLANYPS</sequence>
<feature type="transmembrane region" description="Helical" evidence="1">
    <location>
        <begin position="6"/>
        <end position="29"/>
    </location>
</feature>